<evidence type="ECO:0000313" key="2">
    <source>
        <dbReference type="Proteomes" id="UP000192900"/>
    </source>
</evidence>
<gene>
    <name evidence="1" type="ORF">B1H58_18080</name>
</gene>
<organism evidence="1 2">
    <name type="scientific">Pantoea alhagi</name>
    <dbReference type="NCBI Taxonomy" id="1891675"/>
    <lineage>
        <taxon>Bacteria</taxon>
        <taxon>Pseudomonadati</taxon>
        <taxon>Pseudomonadota</taxon>
        <taxon>Gammaproteobacteria</taxon>
        <taxon>Enterobacterales</taxon>
        <taxon>Erwiniaceae</taxon>
        <taxon>Pantoea</taxon>
    </lineage>
</organism>
<reference evidence="1 2" key="1">
    <citation type="submission" date="2017-02" db="EMBL/GenBank/DDBJ databases">
        <title>Complete genome sequence of the drought resistance-promoting endophyte Pantoea alhagi LTYR-11Z.</title>
        <authorList>
            <person name="Zhang L."/>
        </authorList>
    </citation>
    <scope>NUCLEOTIDE SEQUENCE [LARGE SCALE GENOMIC DNA]</scope>
    <source>
        <strain evidence="1 2">LTYR-11Z</strain>
    </source>
</reference>
<evidence type="ECO:0000313" key="1">
    <source>
        <dbReference type="EMBL" id="ARJ43767.1"/>
    </source>
</evidence>
<accession>A0A1W6B9M4</accession>
<proteinExistence type="predicted"/>
<dbReference type="KEGG" id="palh:B1H58_18080"/>
<dbReference type="AlphaFoldDB" id="A0A1W6B9M4"/>
<name>A0A1W6B9M4_9GAMM</name>
<protein>
    <submittedName>
        <fullName evidence="1">Uncharacterized protein</fullName>
    </submittedName>
</protein>
<dbReference type="EMBL" id="CP019706">
    <property type="protein sequence ID" value="ARJ43767.1"/>
    <property type="molecule type" value="Genomic_DNA"/>
</dbReference>
<keyword evidence="2" id="KW-1185">Reference proteome</keyword>
<dbReference type="Proteomes" id="UP000192900">
    <property type="component" value="Chromosome"/>
</dbReference>
<sequence length="62" mass="7195">MRAEVRLTGGTSLKKGCQRWFFVVAQRKAGILPSWRKENEIFTREYGKIYNVTIYVGKGEAR</sequence>